<dbReference type="CDD" id="cd00067">
    <property type="entry name" value="GAL4"/>
    <property type="match status" value="1"/>
</dbReference>
<keyword evidence="2" id="KW-0479">Metal-binding</keyword>
<keyword evidence="13" id="KW-1185">Reference proteome</keyword>
<dbReference type="PANTHER" id="PTHR47660:SF8">
    <property type="entry name" value="TRANSCRIPTION FACTOR WITH C2H2 AND ZN(2)-CYS(6) DNA BINDING DOMAIN (EUROFUNG)"/>
    <property type="match status" value="1"/>
</dbReference>
<evidence type="ECO:0000313" key="13">
    <source>
        <dbReference type="Proteomes" id="UP001220256"/>
    </source>
</evidence>
<evidence type="ECO:0000256" key="6">
    <source>
        <dbReference type="ARBA" id="ARBA00023015"/>
    </source>
</evidence>
<proteinExistence type="predicted"/>
<keyword evidence="5" id="KW-0560">Oxidoreductase</keyword>
<protein>
    <recommendedName>
        <fullName evidence="11">Zn(2)-C6 fungal-type domain-containing protein</fullName>
    </recommendedName>
</protein>
<comment type="caution">
    <text evidence="12">The sequence shown here is derived from an EMBL/GenBank/DDBJ whole genome shotgun (WGS) entry which is preliminary data.</text>
</comment>
<evidence type="ECO:0000256" key="1">
    <source>
        <dbReference type="ARBA" id="ARBA00022630"/>
    </source>
</evidence>
<keyword evidence="3" id="KW-0274">FAD</keyword>
<keyword evidence="4" id="KW-0862">Zinc</keyword>
<evidence type="ECO:0000256" key="5">
    <source>
        <dbReference type="ARBA" id="ARBA00023002"/>
    </source>
</evidence>
<dbReference type="SUPFAM" id="SSF57701">
    <property type="entry name" value="Zn2/Cys6 DNA-binding domain"/>
    <property type="match status" value="1"/>
</dbReference>
<sequence>MAPFRIVIVGGGIAGFTAAIALRGPNRHITILEQSTLNKEIGALISLQPNASRIVESKWNLSEELLEARQMVDEGFRIYNTEGHLVNTIPLLTKEKYGAERLLFHRRDLHETLKRAAVSPTRAGDPAIVRVSSRVVDCDALKGTVTLDSGEIVKGDFIIGADGIHSVLRRHVLEEAISPMPTGYSAYRLMIPTEILEKEEPDFCAKINPQEPFTSMIVAHDCRLIMGPGRQGEVYGIVALVPDDQMTEDPHAKQSWVAEGDLKKMMETFAEFPSWVKNIFKHSADLGLWQLRDLDPLQTWHRGRVLIIGDAAHAMLPTQGQGASQAIEDSEALGAFFEEIVEPPSLEILTKALEDIFQARYARACLIQAYSRQAAKPATAQGNIGVTMYRPQPPHFSRYASCPTFQPLDAPHGVNLAPITARTAAKDHLARHLDSRECLYYFGEYVSDEALRSQRENVPMSDLPARRHQAVHEKDENEGKKTRRARERATEACDACATAKLSCDNERPCQRCQSKQVECVAKRPRLSNHNNASFPQFSEMTTTPDSRLSDFSVPPATEYSGGHENYDANFAQDLALDPFIPSTVPVMLPNVEMELPQETQQPRGVFDFMLDTDFIFPEDDLFDTNFMPDLDRILDTGPSICGSEDLQKPQLGDHESASRRAAAFRKSFWLWVPEKNQHAFSEERRIPLRDGDTISPNHRHRLQSLQIPGELSMQSRDDIFKLVVQTAGSRLSVSSFPSAEYLDTLIKVGIGKRTETDAWIHPYTFYDQKLRPELLTGLVAAGCVCCGLASINKTGIVLQEITRVSLAQLVEDDNSVLRDLQWLQASMLWLDIGVFCGYRRKMQIAESYLQPLCTAFRRAAAFDRSTYSTVTPYMAGDDEPSLNNIWHEWVRQESLKRYVSIFNLSNYDADRTRLAYHLFGHDVEVAMAMNRPALTSYTELTLPFPAARDLWLAPTAIAWRDLWNTKYRIVEVSDFSLRDLLSDPSLMSHVPMEMDYNIARTALLQGMANQVWETRQQMVLSQGSKPDTRAMARLWLQSRQDDLYTTLKSIPENSPAPPPVTTLLNEFVMMYLHFDIDAIQRFVGTLGELDARRAYPGLRDWSHTKEARTGIWHAGQTLRTARTVKSYQLRGFDAMAVYHAALGLWVYGLLQCGELKQLEANTPVNETDLPPCVSLDGPEDMVTKAFLGHGIGRPGLTMTQGGPDGDTPIFCELSKPRSVMAVARQVLEGNCPCSSPEDRPPPMIQNLCELLEGLGNLP</sequence>
<dbReference type="SUPFAM" id="SSF54373">
    <property type="entry name" value="FAD-linked reductases, C-terminal domain"/>
    <property type="match status" value="1"/>
</dbReference>
<keyword evidence="9" id="KW-0539">Nucleus</keyword>
<gene>
    <name evidence="12" type="ORF">N7505_006946</name>
</gene>
<dbReference type="SMART" id="SM00066">
    <property type="entry name" value="GAL4"/>
    <property type="match status" value="1"/>
</dbReference>
<dbReference type="SUPFAM" id="SSF51905">
    <property type="entry name" value="FAD/NAD(P)-binding domain"/>
    <property type="match status" value="1"/>
</dbReference>
<feature type="compositionally biased region" description="Basic and acidic residues" evidence="10">
    <location>
        <begin position="470"/>
        <end position="480"/>
    </location>
</feature>
<evidence type="ECO:0000256" key="2">
    <source>
        <dbReference type="ARBA" id="ARBA00022723"/>
    </source>
</evidence>
<dbReference type="Gene3D" id="3.50.50.60">
    <property type="entry name" value="FAD/NAD(P)-binding domain"/>
    <property type="match status" value="1"/>
</dbReference>
<dbReference type="Pfam" id="PF00172">
    <property type="entry name" value="Zn_clus"/>
    <property type="match status" value="1"/>
</dbReference>
<dbReference type="PRINTS" id="PR00420">
    <property type="entry name" value="RNGMNOXGNASE"/>
</dbReference>
<evidence type="ECO:0000256" key="8">
    <source>
        <dbReference type="ARBA" id="ARBA00023163"/>
    </source>
</evidence>
<evidence type="ECO:0000256" key="9">
    <source>
        <dbReference type="ARBA" id="ARBA00023242"/>
    </source>
</evidence>
<evidence type="ECO:0000256" key="3">
    <source>
        <dbReference type="ARBA" id="ARBA00022827"/>
    </source>
</evidence>
<keyword evidence="6" id="KW-0805">Transcription regulation</keyword>
<accession>A0ABQ8WMB3</accession>
<dbReference type="Gene3D" id="4.10.240.10">
    <property type="entry name" value="Zn(2)-C6 fungal-type DNA-binding domain"/>
    <property type="match status" value="1"/>
</dbReference>
<dbReference type="InterPro" id="IPR036188">
    <property type="entry name" value="FAD/NAD-bd_sf"/>
</dbReference>
<feature type="region of interest" description="Disordered" evidence="10">
    <location>
        <begin position="463"/>
        <end position="483"/>
    </location>
</feature>
<organism evidence="12 13">
    <name type="scientific">Penicillium chrysogenum</name>
    <name type="common">Penicillium notatum</name>
    <dbReference type="NCBI Taxonomy" id="5076"/>
    <lineage>
        <taxon>Eukaryota</taxon>
        <taxon>Fungi</taxon>
        <taxon>Dikarya</taxon>
        <taxon>Ascomycota</taxon>
        <taxon>Pezizomycotina</taxon>
        <taxon>Eurotiomycetes</taxon>
        <taxon>Eurotiomycetidae</taxon>
        <taxon>Eurotiales</taxon>
        <taxon>Aspergillaceae</taxon>
        <taxon>Penicillium</taxon>
        <taxon>Penicillium chrysogenum species complex</taxon>
    </lineage>
</organism>
<reference evidence="12 13" key="1">
    <citation type="journal article" date="2023" name="IMA Fungus">
        <title>Comparative genomic study of the Penicillium genus elucidates a diverse pangenome and 15 lateral gene transfer events.</title>
        <authorList>
            <person name="Petersen C."/>
            <person name="Sorensen T."/>
            <person name="Nielsen M.R."/>
            <person name="Sondergaard T.E."/>
            <person name="Sorensen J.L."/>
            <person name="Fitzpatrick D.A."/>
            <person name="Frisvad J.C."/>
            <person name="Nielsen K.L."/>
        </authorList>
    </citation>
    <scope>NUCLEOTIDE SEQUENCE [LARGE SCALE GENOMIC DNA]</scope>
    <source>
        <strain evidence="12 13">IBT 3361</strain>
    </source>
</reference>
<dbReference type="PANTHER" id="PTHR47660">
    <property type="entry name" value="TRANSCRIPTION FACTOR WITH C2H2 AND ZN(2)-CYS(6) DNA BINDING DOMAIN (EUROFUNG)-RELATED-RELATED"/>
    <property type="match status" value="1"/>
</dbReference>
<dbReference type="InterPro" id="IPR002938">
    <property type="entry name" value="FAD-bd"/>
</dbReference>
<evidence type="ECO:0000256" key="7">
    <source>
        <dbReference type="ARBA" id="ARBA00023125"/>
    </source>
</evidence>
<evidence type="ECO:0000313" key="12">
    <source>
        <dbReference type="EMBL" id="KAJ5271188.1"/>
    </source>
</evidence>
<keyword evidence="1" id="KW-0285">Flavoprotein</keyword>
<name>A0ABQ8WMB3_PENCH</name>
<feature type="domain" description="Zn(2)-C6 fungal-type" evidence="11">
    <location>
        <begin position="492"/>
        <end position="521"/>
    </location>
</feature>
<evidence type="ECO:0000256" key="10">
    <source>
        <dbReference type="SAM" id="MobiDB-lite"/>
    </source>
</evidence>
<dbReference type="InterPro" id="IPR001138">
    <property type="entry name" value="Zn2Cys6_DnaBD"/>
</dbReference>
<evidence type="ECO:0000256" key="4">
    <source>
        <dbReference type="ARBA" id="ARBA00022833"/>
    </source>
</evidence>
<keyword evidence="8" id="KW-0804">Transcription</keyword>
<dbReference type="InterPro" id="IPR036864">
    <property type="entry name" value="Zn2-C6_fun-type_DNA-bd_sf"/>
</dbReference>
<dbReference type="EMBL" id="JAPVEB010000003">
    <property type="protein sequence ID" value="KAJ5271188.1"/>
    <property type="molecule type" value="Genomic_DNA"/>
</dbReference>
<evidence type="ECO:0000259" key="11">
    <source>
        <dbReference type="PROSITE" id="PS50048"/>
    </source>
</evidence>
<keyword evidence="7" id="KW-0238">DNA-binding</keyword>
<dbReference type="Pfam" id="PF01494">
    <property type="entry name" value="FAD_binding_3"/>
    <property type="match status" value="1"/>
</dbReference>
<dbReference type="PROSITE" id="PS00463">
    <property type="entry name" value="ZN2_CY6_FUNGAL_1"/>
    <property type="match status" value="1"/>
</dbReference>
<dbReference type="PROSITE" id="PS50048">
    <property type="entry name" value="ZN2_CY6_FUNGAL_2"/>
    <property type="match status" value="1"/>
</dbReference>
<dbReference type="Proteomes" id="UP001220256">
    <property type="component" value="Unassembled WGS sequence"/>
</dbReference>